<dbReference type="STRING" id="1834516.BL253_36535"/>
<dbReference type="InterPro" id="IPR004291">
    <property type="entry name" value="Transposase_IS66_central"/>
</dbReference>
<comment type="caution">
    <text evidence="2">The sequence shown here is derived from an EMBL/GenBank/DDBJ whole genome shotgun (WGS) entry which is preliminary data.</text>
</comment>
<evidence type="ECO:0000313" key="2">
    <source>
        <dbReference type="EMBL" id="ONH22151.1"/>
    </source>
</evidence>
<reference evidence="3" key="1">
    <citation type="submission" date="2016-10" db="EMBL/GenBank/DDBJ databases">
        <title>Frankia sp. NRRL B-16386 Genome sequencing.</title>
        <authorList>
            <person name="Ghodhbane-Gtari F."/>
            <person name="Swanson E."/>
            <person name="Gueddou A."/>
            <person name="Hezbri K."/>
            <person name="Ktari K."/>
            <person name="Nouioui I."/>
            <person name="Morris K."/>
            <person name="Simpson S."/>
            <person name="Abebe-Akele F."/>
            <person name="Thomas K."/>
            <person name="Gtari M."/>
            <person name="Tisa L.S."/>
        </authorList>
    </citation>
    <scope>NUCLEOTIDE SEQUENCE [LARGE SCALE GENOMIC DNA]</scope>
    <source>
        <strain evidence="3">NRRL B-16386</strain>
    </source>
</reference>
<protein>
    <recommendedName>
        <fullName evidence="1">Transposase IS66 central domain-containing protein</fullName>
    </recommendedName>
</protein>
<evidence type="ECO:0000259" key="1">
    <source>
        <dbReference type="Pfam" id="PF03050"/>
    </source>
</evidence>
<dbReference type="EMBL" id="MOMC01000118">
    <property type="protein sequence ID" value="ONH22151.1"/>
    <property type="molecule type" value="Genomic_DNA"/>
</dbReference>
<proteinExistence type="predicted"/>
<gene>
    <name evidence="2" type="ORF">BL253_36535</name>
</gene>
<dbReference type="Proteomes" id="UP000188929">
    <property type="component" value="Unassembled WGS sequence"/>
</dbReference>
<name>A0A1V2HZT2_9ACTN</name>
<dbReference type="AlphaFoldDB" id="A0A1V2HZT2"/>
<evidence type="ECO:0000313" key="3">
    <source>
        <dbReference type="Proteomes" id="UP000188929"/>
    </source>
</evidence>
<accession>A0A1V2HZT2</accession>
<feature type="domain" description="Transposase IS66 central" evidence="1">
    <location>
        <begin position="12"/>
        <end position="66"/>
    </location>
</feature>
<dbReference type="Pfam" id="PF03050">
    <property type="entry name" value="DDE_Tnp_IS66"/>
    <property type="match status" value="1"/>
</dbReference>
<sequence length="68" mass="7508">MEPGGRPTYEDLGRLLADRDARTLIGRMRRHEDMILRFAVDLAVPFTNNLAEAAARPVKVQQNTSGGA</sequence>
<organism evidence="2 3">
    <name type="scientific">Pseudofrankia asymbiotica</name>
    <dbReference type="NCBI Taxonomy" id="1834516"/>
    <lineage>
        <taxon>Bacteria</taxon>
        <taxon>Bacillati</taxon>
        <taxon>Actinomycetota</taxon>
        <taxon>Actinomycetes</taxon>
        <taxon>Frankiales</taxon>
        <taxon>Frankiaceae</taxon>
        <taxon>Pseudofrankia</taxon>
    </lineage>
</organism>
<keyword evidence="3" id="KW-1185">Reference proteome</keyword>